<gene>
    <name evidence="2" type="ORF">FrCorBMG51_16475</name>
</gene>
<keyword evidence="3" id="KW-1185">Reference proteome</keyword>
<comment type="caution">
    <text evidence="2">The sequence shown here is derived from an EMBL/GenBank/DDBJ whole genome shotgun (WGS) entry which is preliminary data.</text>
</comment>
<organism evidence="2 3">
    <name type="scientific">Protofrankia coriariae</name>
    <dbReference type="NCBI Taxonomy" id="1562887"/>
    <lineage>
        <taxon>Bacteria</taxon>
        <taxon>Bacillati</taxon>
        <taxon>Actinomycetota</taxon>
        <taxon>Actinomycetes</taxon>
        <taxon>Frankiales</taxon>
        <taxon>Frankiaceae</taxon>
        <taxon>Protofrankia</taxon>
    </lineage>
</organism>
<dbReference type="Proteomes" id="UP000035425">
    <property type="component" value="Unassembled WGS sequence"/>
</dbReference>
<accession>A0ABR5F1U1</accession>
<name>A0ABR5F1U1_9ACTN</name>
<protein>
    <recommendedName>
        <fullName evidence="4">MarR family transcriptional regulator</fullName>
    </recommendedName>
</protein>
<proteinExistence type="predicted"/>
<sequence>MKHAKPPATDEANEPIHSATWEPDSEDNGADDGHVVEDPGGRVTLMLAVLSSHPGRSWHARDVARRLDVTNINSFRVQMSQWAHRGLIHKTGPATYALAC</sequence>
<evidence type="ECO:0000313" key="2">
    <source>
        <dbReference type="EMBL" id="KLL10608.1"/>
    </source>
</evidence>
<dbReference type="RefSeq" id="WP_047223944.1">
    <property type="nucleotide sequence ID" value="NZ_JWIO01000028.1"/>
</dbReference>
<evidence type="ECO:0008006" key="4">
    <source>
        <dbReference type="Google" id="ProtNLM"/>
    </source>
</evidence>
<dbReference type="EMBL" id="JWIO01000028">
    <property type="protein sequence ID" value="KLL10608.1"/>
    <property type="molecule type" value="Genomic_DNA"/>
</dbReference>
<feature type="region of interest" description="Disordered" evidence="1">
    <location>
        <begin position="1"/>
        <end position="38"/>
    </location>
</feature>
<evidence type="ECO:0000256" key="1">
    <source>
        <dbReference type="SAM" id="MobiDB-lite"/>
    </source>
</evidence>
<reference evidence="2 3" key="1">
    <citation type="submission" date="2014-12" db="EMBL/GenBank/DDBJ databases">
        <title>Frankia sp. BMG5.1 draft genome.</title>
        <authorList>
            <person name="Gtari M."/>
            <person name="Ghodhbane-Gtari F."/>
            <person name="Nouioui I."/>
            <person name="Ktari A."/>
            <person name="Hezbri K."/>
            <person name="Mimouni W."/>
            <person name="Sbissi I."/>
            <person name="Ayari A."/>
            <person name="Yamanaka T."/>
            <person name="Normand P."/>
            <person name="Tisa L.S."/>
            <person name="Boudabous A."/>
        </authorList>
    </citation>
    <scope>NUCLEOTIDE SEQUENCE [LARGE SCALE GENOMIC DNA]</scope>
    <source>
        <strain evidence="2 3">BMG5.1</strain>
    </source>
</reference>
<evidence type="ECO:0000313" key="3">
    <source>
        <dbReference type="Proteomes" id="UP000035425"/>
    </source>
</evidence>